<dbReference type="OrthoDB" id="7474656at2"/>
<feature type="chain" id="PRO_5035985481" description="DUF2946 domain-containing protein" evidence="1">
    <location>
        <begin position="22"/>
        <end position="112"/>
    </location>
</feature>
<dbReference type="EMBL" id="CP047218">
    <property type="protein sequence ID" value="QHD66974.1"/>
    <property type="molecule type" value="Genomic_DNA"/>
</dbReference>
<reference evidence="2 4" key="1">
    <citation type="submission" date="2014-03" db="EMBL/GenBank/DDBJ databases">
        <title>Genome sequence of Sphingobium yanoikuyae B1.</title>
        <authorList>
            <person name="Gan H.M."/>
            <person name="Gan H.Y."/>
            <person name="Savka M.A."/>
        </authorList>
    </citation>
    <scope>NUCLEOTIDE SEQUENCE [LARGE SCALE GENOMIC DNA]</scope>
    <source>
        <strain evidence="2 4">B1</strain>
    </source>
</reference>
<dbReference type="PATRIC" id="fig|13690.10.peg.3183"/>
<dbReference type="EMBL" id="JGVR01000019">
    <property type="protein sequence ID" value="KEZ17930.1"/>
    <property type="molecule type" value="Genomic_DNA"/>
</dbReference>
<dbReference type="Proteomes" id="UP000028534">
    <property type="component" value="Unassembled WGS sequence"/>
</dbReference>
<evidence type="ECO:0008006" key="6">
    <source>
        <dbReference type="Google" id="ProtNLM"/>
    </source>
</evidence>
<organism evidence="2 4">
    <name type="scientific">Sphingobium yanoikuyae</name>
    <name type="common">Sphingomonas yanoikuyae</name>
    <dbReference type="NCBI Taxonomy" id="13690"/>
    <lineage>
        <taxon>Bacteria</taxon>
        <taxon>Pseudomonadati</taxon>
        <taxon>Pseudomonadota</taxon>
        <taxon>Alphaproteobacteria</taxon>
        <taxon>Sphingomonadales</taxon>
        <taxon>Sphingomonadaceae</taxon>
        <taxon>Sphingobium</taxon>
    </lineage>
</organism>
<feature type="signal peptide" evidence="1">
    <location>
        <begin position="1"/>
        <end position="21"/>
    </location>
</feature>
<gene>
    <name evidence="2" type="ORF">CP98_03105</name>
    <name evidence="3" type="ORF">GS397_07850</name>
</gene>
<evidence type="ECO:0000313" key="2">
    <source>
        <dbReference type="EMBL" id="KEZ17930.1"/>
    </source>
</evidence>
<reference evidence="3 5" key="2">
    <citation type="submission" date="2019-12" db="EMBL/GenBank/DDBJ databases">
        <title>Functional and genomic insights into the Sphingobium yanoikuyae YC-JY1, a bacterium efficiently degrading bisphenol A.</title>
        <authorList>
            <person name="Jia Y."/>
            <person name="Li X."/>
            <person name="Wang J."/>
            <person name="Eltoukhy A."/>
            <person name="Lamraoui I."/>
            <person name="Yan Y."/>
        </authorList>
    </citation>
    <scope>NUCLEOTIDE SEQUENCE [LARGE SCALE GENOMIC DNA]</scope>
    <source>
        <strain evidence="3 5">YC-JY1</strain>
    </source>
</reference>
<dbReference type="AlphaFoldDB" id="A0A084EIY8"/>
<dbReference type="RefSeq" id="WP_037520662.1">
    <property type="nucleotide sequence ID" value="NZ_CP047218.1"/>
</dbReference>
<evidence type="ECO:0000256" key="1">
    <source>
        <dbReference type="SAM" id="SignalP"/>
    </source>
</evidence>
<evidence type="ECO:0000313" key="5">
    <source>
        <dbReference type="Proteomes" id="UP000464086"/>
    </source>
</evidence>
<evidence type="ECO:0000313" key="3">
    <source>
        <dbReference type="EMBL" id="QHD66974.1"/>
    </source>
</evidence>
<sequence length="112" mass="11636">MKLLSSLLIALAMLVSSVSMASGTATAMPHQGAMEMASVAGHCAGSESPSHRKSPEPGMHCAVACAAFPAMPSLIEQLDRPTKALYSVAGQKHLIAITLERDTPPPRMIPGN</sequence>
<name>A0A084EIY8_SPHYA</name>
<protein>
    <recommendedName>
        <fullName evidence="6">DUF2946 domain-containing protein</fullName>
    </recommendedName>
</protein>
<accession>A0A084EIY8</accession>
<proteinExistence type="predicted"/>
<keyword evidence="1" id="KW-0732">Signal</keyword>
<dbReference type="Proteomes" id="UP000464086">
    <property type="component" value="Chromosome"/>
</dbReference>
<evidence type="ECO:0000313" key="4">
    <source>
        <dbReference type="Proteomes" id="UP000028534"/>
    </source>
</evidence>